<comment type="similarity">
    <text evidence="1">To bacterial alkanal monooxygenase alpha and beta chains.</text>
</comment>
<sequence>MDFSILNQVPISHNGTAQQALKHAIELAVVAEETGYARYFVAEHHNTNNLVSTAPEIVVAHLLAKTEKINIGTGGIMLQHYNPFKVVEQFHLLNQLAPNRVDLGVGKAPGGLPLSTEILQYELEKGKQNFDEKFKLLNQFNLGDFDSSHKWSNIKTTQKENNWNPPNVYLLGGSEHTASFAASEKVNFIFAHFINANQENLDQALKIYKNQYPDGKIIVAIATVIIDNDADERFVKDSMKNYRIHFHNGKSLNLGSLEQVEEFKAQTLDSFEVEEVETEIIKGSTYEVNKQIEELNHLGLIDEVMLHIPVNDHKLRKQTILHLSPKNQLNIKEKEEII</sequence>
<dbReference type="GO" id="GO:0005829">
    <property type="term" value="C:cytosol"/>
    <property type="evidence" value="ECO:0007669"/>
    <property type="project" value="TreeGrafter"/>
</dbReference>
<name>A0AAI8GV37_MAMSC</name>
<dbReference type="Pfam" id="PF00296">
    <property type="entry name" value="Bac_luciferase"/>
    <property type="match status" value="1"/>
</dbReference>
<evidence type="ECO:0000259" key="2">
    <source>
        <dbReference type="Pfam" id="PF00296"/>
    </source>
</evidence>
<dbReference type="NCBIfam" id="TIGR03558">
    <property type="entry name" value="oxido_grp_1"/>
    <property type="match status" value="1"/>
</dbReference>
<dbReference type="InterPro" id="IPR011251">
    <property type="entry name" value="Luciferase-like_dom"/>
</dbReference>
<dbReference type="RefSeq" id="WP_088592664.1">
    <property type="nucleotide sequence ID" value="NZ_CP022046.2"/>
</dbReference>
<dbReference type="KEGG" id="sscu:CEP64_12995"/>
<proteinExistence type="predicted"/>
<organism evidence="3 4">
    <name type="scientific">Mammaliicoccus sciuri</name>
    <name type="common">Staphylococcus sciuri</name>
    <dbReference type="NCBI Taxonomy" id="1296"/>
    <lineage>
        <taxon>Bacteria</taxon>
        <taxon>Bacillati</taxon>
        <taxon>Bacillota</taxon>
        <taxon>Bacilli</taxon>
        <taxon>Bacillales</taxon>
        <taxon>Staphylococcaceae</taxon>
        <taxon>Mammaliicoccus</taxon>
    </lineage>
</organism>
<reference evidence="4" key="1">
    <citation type="submission" date="2017-06" db="EMBL/GenBank/DDBJ databases">
        <title>FDA dAtabase for Regulatory Grade micrObial Sequences (FDA-ARGOS): Supporting development and validation of Infectious Disease Dx tests.</title>
        <authorList>
            <person name="Goldberg B."/>
            <person name="Campos J."/>
            <person name="Tallon L."/>
            <person name="Sadzewicz L."/>
            <person name="Sengamalay N."/>
            <person name="Ott S."/>
            <person name="Godinez A."/>
            <person name="Nagaraj S."/>
            <person name="Vavikolanu K."/>
            <person name="Nadendla S."/>
            <person name="George J."/>
            <person name="Geyer C."/>
            <person name="Sichtig H."/>
        </authorList>
    </citation>
    <scope>NUCLEOTIDE SEQUENCE [LARGE SCALE GENOMIC DNA]</scope>
    <source>
        <strain evidence="4">FDAARGOS_285</strain>
    </source>
</reference>
<evidence type="ECO:0000313" key="4">
    <source>
        <dbReference type="Proteomes" id="UP000197058"/>
    </source>
</evidence>
<protein>
    <submittedName>
        <fullName evidence="3">MsnO8 family LLM class oxidoreductase</fullName>
    </submittedName>
</protein>
<evidence type="ECO:0000313" key="3">
    <source>
        <dbReference type="EMBL" id="ASE35462.1"/>
    </source>
</evidence>
<dbReference type="InterPro" id="IPR019949">
    <property type="entry name" value="CmoO-like"/>
</dbReference>
<gene>
    <name evidence="3" type="ORF">CEP64_12995</name>
</gene>
<dbReference type="AlphaFoldDB" id="A0AAI8GV37"/>
<dbReference type="EMBL" id="CP022046">
    <property type="protein sequence ID" value="ASE35462.1"/>
    <property type="molecule type" value="Genomic_DNA"/>
</dbReference>
<dbReference type="InterPro" id="IPR036661">
    <property type="entry name" value="Luciferase-like_sf"/>
</dbReference>
<dbReference type="Proteomes" id="UP000197058">
    <property type="component" value="Chromosome"/>
</dbReference>
<accession>A0AAI8GV37</accession>
<dbReference type="Gene3D" id="3.20.20.30">
    <property type="entry name" value="Luciferase-like domain"/>
    <property type="match status" value="1"/>
</dbReference>
<dbReference type="GO" id="GO:0016705">
    <property type="term" value="F:oxidoreductase activity, acting on paired donors, with incorporation or reduction of molecular oxygen"/>
    <property type="evidence" value="ECO:0007669"/>
    <property type="project" value="InterPro"/>
</dbReference>
<dbReference type="PANTHER" id="PTHR30137">
    <property type="entry name" value="LUCIFERASE-LIKE MONOOXYGENASE"/>
    <property type="match status" value="1"/>
</dbReference>
<dbReference type="InterPro" id="IPR050766">
    <property type="entry name" value="Bact_Lucif_Oxidored"/>
</dbReference>
<feature type="domain" description="Luciferase-like" evidence="2">
    <location>
        <begin position="1"/>
        <end position="296"/>
    </location>
</feature>
<dbReference type="PANTHER" id="PTHR30137:SF20">
    <property type="entry name" value="N-ACETYL-S-ALKYLCYSTEINE MONOOXYGENASE"/>
    <property type="match status" value="1"/>
</dbReference>
<evidence type="ECO:0000256" key="1">
    <source>
        <dbReference type="ARBA" id="ARBA00007789"/>
    </source>
</evidence>
<dbReference type="SUPFAM" id="SSF51679">
    <property type="entry name" value="Bacterial luciferase-like"/>
    <property type="match status" value="1"/>
</dbReference>